<dbReference type="PANTHER" id="PTHR11079">
    <property type="entry name" value="CYTOSINE DEAMINASE FAMILY MEMBER"/>
    <property type="match status" value="1"/>
</dbReference>
<evidence type="ECO:0000313" key="5">
    <source>
        <dbReference type="EMBL" id="WOJ90592.1"/>
    </source>
</evidence>
<dbReference type="Gene3D" id="3.40.140.10">
    <property type="entry name" value="Cytidine Deaminase, domain 2"/>
    <property type="match status" value="1"/>
</dbReference>
<dbReference type="Pfam" id="PF00383">
    <property type="entry name" value="dCMP_cyt_deam_1"/>
    <property type="match status" value="1"/>
</dbReference>
<dbReference type="PROSITE" id="PS51747">
    <property type="entry name" value="CYT_DCMP_DEAMINASES_2"/>
    <property type="match status" value="1"/>
</dbReference>
<keyword evidence="6" id="KW-1185">Reference proteome</keyword>
<keyword evidence="3" id="KW-0732">Signal</keyword>
<keyword evidence="5" id="KW-0378">Hydrolase</keyword>
<feature type="domain" description="CMP/dCMP-type deaminase" evidence="4">
    <location>
        <begin position="49"/>
        <end position="157"/>
    </location>
</feature>
<evidence type="ECO:0000313" key="6">
    <source>
        <dbReference type="Proteomes" id="UP001626536"/>
    </source>
</evidence>
<evidence type="ECO:0000256" key="3">
    <source>
        <dbReference type="SAM" id="SignalP"/>
    </source>
</evidence>
<reference evidence="5 6" key="1">
    <citation type="submission" date="2023-10" db="EMBL/GenBank/DDBJ databases">
        <title>Novel methanotroph of the genus Methylocapsa from a subarctic wetland.</title>
        <authorList>
            <person name="Belova S.E."/>
            <person name="Oshkin I.Y."/>
            <person name="Miroshnikov K."/>
            <person name="Dedysh S.N."/>
        </authorList>
    </citation>
    <scope>NUCLEOTIDE SEQUENCE [LARGE SCALE GENOMIC DNA]</scope>
    <source>
        <strain evidence="5 6">RX1</strain>
    </source>
</reference>
<dbReference type="InterPro" id="IPR016192">
    <property type="entry name" value="APOBEC/CMP_deaminase_Zn-bd"/>
</dbReference>
<dbReference type="InterPro" id="IPR016193">
    <property type="entry name" value="Cytidine_deaminase-like"/>
</dbReference>
<evidence type="ECO:0000259" key="4">
    <source>
        <dbReference type="PROSITE" id="PS51747"/>
    </source>
</evidence>
<dbReference type="RefSeq" id="WP_407340177.1">
    <property type="nucleotide sequence ID" value="NZ_CP136862.1"/>
</dbReference>
<keyword evidence="1" id="KW-0479">Metal-binding</keyword>
<feature type="chain" id="PRO_5045112462" evidence="3">
    <location>
        <begin position="41"/>
        <end position="190"/>
    </location>
</feature>
<dbReference type="PROSITE" id="PS00903">
    <property type="entry name" value="CYT_DCMP_DEAMINASES_1"/>
    <property type="match status" value="1"/>
</dbReference>
<dbReference type="CDD" id="cd01285">
    <property type="entry name" value="nucleoside_deaminase"/>
    <property type="match status" value="1"/>
</dbReference>
<gene>
    <name evidence="5" type="ORF">RZS28_04675</name>
</gene>
<name>A0ABZ0HTH2_9HYPH</name>
<evidence type="ECO:0000256" key="1">
    <source>
        <dbReference type="ARBA" id="ARBA00022723"/>
    </source>
</evidence>
<proteinExistence type="predicted"/>
<keyword evidence="2" id="KW-0862">Zinc</keyword>
<sequence>MRPRASFGEANSFDRRRALSTLLWADLVGVALSASGPASAGATYTAPLPEDEHFMRMAIAEAARGDMPFGAVIVRDGQVVSTGRNLGRTNNDPTAHGEMEAIRRFVASRPAAELQGTTLYTSGEPCPMCMGAILWCGIGRVVFAASIDELATKLGQIMLSSREVANAAPFAKVAITGGVLAAEALALFPA</sequence>
<dbReference type="PANTHER" id="PTHR11079:SF162">
    <property type="entry name" value="RIBOFLAVIN BIOSYNTHESIS PROTEIN PYRD, CHLOROPLASTIC"/>
    <property type="match status" value="1"/>
</dbReference>
<dbReference type="GO" id="GO:0052717">
    <property type="term" value="F:tRNA-specific adenosine-34 deaminase activity"/>
    <property type="evidence" value="ECO:0007669"/>
    <property type="project" value="UniProtKB-EC"/>
</dbReference>
<feature type="signal peptide" evidence="3">
    <location>
        <begin position="1"/>
        <end position="40"/>
    </location>
</feature>
<dbReference type="EC" id="3.5.4.33" evidence="5"/>
<dbReference type="EMBL" id="CP136862">
    <property type="protein sequence ID" value="WOJ90592.1"/>
    <property type="molecule type" value="Genomic_DNA"/>
</dbReference>
<dbReference type="Proteomes" id="UP001626536">
    <property type="component" value="Chromosome"/>
</dbReference>
<evidence type="ECO:0000256" key="2">
    <source>
        <dbReference type="ARBA" id="ARBA00022833"/>
    </source>
</evidence>
<dbReference type="InterPro" id="IPR002125">
    <property type="entry name" value="CMP_dCMP_dom"/>
</dbReference>
<protein>
    <submittedName>
        <fullName evidence="5">Nucleoside deaminase</fullName>
        <ecNumber evidence="5">3.5.4.33</ecNumber>
    </submittedName>
</protein>
<dbReference type="SUPFAM" id="SSF53927">
    <property type="entry name" value="Cytidine deaminase-like"/>
    <property type="match status" value="1"/>
</dbReference>
<accession>A0ABZ0HTH2</accession>
<organism evidence="5 6">
    <name type="scientific">Methylocapsa polymorpha</name>
    <dbReference type="NCBI Taxonomy" id="3080828"/>
    <lineage>
        <taxon>Bacteria</taxon>
        <taxon>Pseudomonadati</taxon>
        <taxon>Pseudomonadota</taxon>
        <taxon>Alphaproteobacteria</taxon>
        <taxon>Hyphomicrobiales</taxon>
        <taxon>Beijerinckiaceae</taxon>
        <taxon>Methylocapsa</taxon>
    </lineage>
</organism>